<feature type="domain" description="GIY-YIG" evidence="3">
    <location>
        <begin position="237"/>
        <end position="315"/>
    </location>
</feature>
<dbReference type="NCBIfam" id="TIGR00573">
    <property type="entry name" value="dnaq"/>
    <property type="match status" value="1"/>
</dbReference>
<accession>A0A365P8A0</accession>
<dbReference type="CDD" id="cd10434">
    <property type="entry name" value="GIY-YIG_UvrC_Cho"/>
    <property type="match status" value="1"/>
</dbReference>
<dbReference type="InterPro" id="IPR000305">
    <property type="entry name" value="GIY-YIG_endonuc"/>
</dbReference>
<dbReference type="SUPFAM" id="SSF82771">
    <property type="entry name" value="GIY-YIG endonuclease"/>
    <property type="match status" value="1"/>
</dbReference>
<dbReference type="GO" id="GO:0003887">
    <property type="term" value="F:DNA-directed DNA polymerase activity"/>
    <property type="evidence" value="ECO:0007669"/>
    <property type="project" value="InterPro"/>
</dbReference>
<evidence type="ECO:0000313" key="5">
    <source>
        <dbReference type="Proteomes" id="UP000252187"/>
    </source>
</evidence>
<dbReference type="GO" id="GO:0009380">
    <property type="term" value="C:excinuclease repair complex"/>
    <property type="evidence" value="ECO:0007669"/>
    <property type="project" value="TreeGrafter"/>
</dbReference>
<organism evidence="4 5">
    <name type="scientific">Dietzia maris</name>
    <dbReference type="NCBI Taxonomy" id="37915"/>
    <lineage>
        <taxon>Bacteria</taxon>
        <taxon>Bacillati</taxon>
        <taxon>Actinomycetota</taxon>
        <taxon>Actinomycetes</taxon>
        <taxon>Mycobacteriales</taxon>
        <taxon>Dietziaceae</taxon>
        <taxon>Dietzia</taxon>
    </lineage>
</organism>
<keyword evidence="1" id="KW-0540">Nuclease</keyword>
<evidence type="ECO:0000256" key="1">
    <source>
        <dbReference type="ARBA" id="ARBA00022839"/>
    </source>
</evidence>
<evidence type="ECO:0000313" key="4">
    <source>
        <dbReference type="EMBL" id="RBA33420.1"/>
    </source>
</evidence>
<dbReference type="FunFam" id="3.30.420.10:FF:000045">
    <property type="entry name" value="3'-5' exonuclease DinG"/>
    <property type="match status" value="1"/>
</dbReference>
<keyword evidence="1" id="KW-0378">Hydrolase</keyword>
<dbReference type="Gene3D" id="3.30.420.10">
    <property type="entry name" value="Ribonuclease H-like superfamily/Ribonuclease H"/>
    <property type="match status" value="1"/>
</dbReference>
<dbReference type="SMART" id="SM00465">
    <property type="entry name" value="GIYc"/>
    <property type="match status" value="1"/>
</dbReference>
<name>A0A365P8A0_9ACTN</name>
<dbReference type="InterPro" id="IPR050066">
    <property type="entry name" value="UvrABC_protein_C"/>
</dbReference>
<dbReference type="SUPFAM" id="SSF53098">
    <property type="entry name" value="Ribonuclease H-like"/>
    <property type="match status" value="1"/>
</dbReference>
<dbReference type="InterPro" id="IPR013520">
    <property type="entry name" value="Ribonucl_H"/>
</dbReference>
<dbReference type="SMART" id="SM00479">
    <property type="entry name" value="EXOIII"/>
    <property type="match status" value="1"/>
</dbReference>
<dbReference type="AlphaFoldDB" id="A0A365P8A0"/>
<dbReference type="EMBL" id="QNTT01000037">
    <property type="protein sequence ID" value="RBA33420.1"/>
    <property type="molecule type" value="Genomic_DNA"/>
</dbReference>
<dbReference type="GO" id="GO:0006260">
    <property type="term" value="P:DNA replication"/>
    <property type="evidence" value="ECO:0007669"/>
    <property type="project" value="InterPro"/>
</dbReference>
<dbReference type="Gene3D" id="3.40.1440.10">
    <property type="entry name" value="GIY-YIG endonuclease"/>
    <property type="match status" value="1"/>
</dbReference>
<keyword evidence="1" id="KW-0269">Exonuclease</keyword>
<dbReference type="InterPro" id="IPR047296">
    <property type="entry name" value="GIY-YIG_UvrC_Cho"/>
</dbReference>
<dbReference type="GO" id="GO:0006289">
    <property type="term" value="P:nucleotide-excision repair"/>
    <property type="evidence" value="ECO:0007669"/>
    <property type="project" value="InterPro"/>
</dbReference>
<sequence>MSEGGATVSGMPRSPSPVSTGVQAAFDDLEPLLSDVTFVVVDLETTGTRTGSDEITEIGAVRVRGGEVQAELSTFVSIDGALPGHISRLTGIAPDDLVGAPSLGEVMSTFLEFSRGAVLVAHNARFDLGFLRAAAASTGHPWPDPPSLCTLALARRVLHRGETRGHRLGVLAAHLGATVEPNHRALQDARATVDVLHALISRVGDCGVSTLSELRAYDGRLSPEVRRRAAMTGSLTEGPGVYVFRDDAGGALYVGSSGAVRRRARSYYSGGDTRGRMRTMVGLADSIDSVACAHLLEAWTVEEQLIDSLQPPFNTRSRSPRRGWWLTPPTGRATRPKVVRTPDDPAAIGPFRRAEDARAAWEDLLGVFGTAPGSDRWAALAEGRDSGPLRDLVDRVEVLAAEGAFERAARLRDRTAALVRVLSRRQELAATASLPEIVLAQPAPRRTWAVAVVRHGRLAGSGVVPPGAAPMPVIDGLRAAATTVQPGPGPFAGATAAQIRNVHRWIDSTRTRIVSVEGCWTLPLDGAHTLTGWAALAESAAAEHRGTGLVSAR</sequence>
<dbReference type="PANTHER" id="PTHR30562">
    <property type="entry name" value="UVRC/OXIDOREDUCTASE"/>
    <property type="match status" value="1"/>
</dbReference>
<feature type="region of interest" description="Disordered" evidence="2">
    <location>
        <begin position="1"/>
        <end position="20"/>
    </location>
</feature>
<evidence type="ECO:0000259" key="3">
    <source>
        <dbReference type="PROSITE" id="PS50164"/>
    </source>
</evidence>
<dbReference type="PROSITE" id="PS50164">
    <property type="entry name" value="GIY_YIG"/>
    <property type="match status" value="1"/>
</dbReference>
<dbReference type="InterPro" id="IPR006054">
    <property type="entry name" value="DnaQ"/>
</dbReference>
<reference evidence="4 5" key="1">
    <citation type="submission" date="2018-06" db="EMBL/GenBank/DDBJ databases">
        <title>Whole genome sequencing of four bacterial strains from South Shetland trench revealing bio-synthetic gene clusters.</title>
        <authorList>
            <person name="Abdel-Mageed W.M."/>
            <person name="Lehri B."/>
            <person name="Jarmusch S.A."/>
            <person name="Miranda K."/>
            <person name="Goodfellow M."/>
            <person name="Jaspars M."/>
            <person name="Karlyshev A.V."/>
        </authorList>
    </citation>
    <scope>NUCLEOTIDE SEQUENCE [LARGE SCALE GENOMIC DNA]</scope>
    <source>
        <strain evidence="4 5">SST1</strain>
    </source>
</reference>
<dbReference type="InterPro" id="IPR036397">
    <property type="entry name" value="RNaseH_sf"/>
</dbReference>
<dbReference type="InterPro" id="IPR012337">
    <property type="entry name" value="RNaseH-like_sf"/>
</dbReference>
<proteinExistence type="predicted"/>
<dbReference type="PANTHER" id="PTHR30562:SF1">
    <property type="entry name" value="UVRABC SYSTEM PROTEIN C"/>
    <property type="match status" value="1"/>
</dbReference>
<evidence type="ECO:0000256" key="2">
    <source>
        <dbReference type="SAM" id="MobiDB-lite"/>
    </source>
</evidence>
<dbReference type="GO" id="GO:0003677">
    <property type="term" value="F:DNA binding"/>
    <property type="evidence" value="ECO:0007669"/>
    <property type="project" value="InterPro"/>
</dbReference>
<comment type="caution">
    <text evidence="4">The sequence shown here is derived from an EMBL/GenBank/DDBJ whole genome shotgun (WGS) entry which is preliminary data.</text>
</comment>
<dbReference type="Proteomes" id="UP000252187">
    <property type="component" value="Unassembled WGS sequence"/>
</dbReference>
<protein>
    <recommendedName>
        <fullName evidence="3">GIY-YIG domain-containing protein</fullName>
    </recommendedName>
</protein>
<dbReference type="CDD" id="cd06127">
    <property type="entry name" value="DEDDh"/>
    <property type="match status" value="1"/>
</dbReference>
<dbReference type="Pfam" id="PF00929">
    <property type="entry name" value="RNase_T"/>
    <property type="match status" value="1"/>
</dbReference>
<feature type="region of interest" description="Disordered" evidence="2">
    <location>
        <begin position="312"/>
        <end position="333"/>
    </location>
</feature>
<gene>
    <name evidence="4" type="ORF">DQ226_12835</name>
</gene>
<dbReference type="InterPro" id="IPR035901">
    <property type="entry name" value="GIY-YIG_endonuc_sf"/>
</dbReference>
<dbReference type="GO" id="GO:0004527">
    <property type="term" value="F:exonuclease activity"/>
    <property type="evidence" value="ECO:0007669"/>
    <property type="project" value="UniProtKB-KW"/>
</dbReference>